<dbReference type="PANTHER" id="PTHR30157:SF0">
    <property type="entry name" value="NADPH-DEPENDENT FERRIC-CHELATE REDUCTASE"/>
    <property type="match status" value="1"/>
</dbReference>
<dbReference type="CDD" id="cd06193">
    <property type="entry name" value="siderophore_interacting"/>
    <property type="match status" value="1"/>
</dbReference>
<dbReference type="SUPFAM" id="SSF63380">
    <property type="entry name" value="Riboflavin synthase domain-like"/>
    <property type="match status" value="1"/>
</dbReference>
<dbReference type="Pfam" id="PF08021">
    <property type="entry name" value="FAD_binding_9"/>
    <property type="match status" value="1"/>
</dbReference>
<organism evidence="2 3">
    <name type="scientific">Conyzicola nivalis</name>
    <dbReference type="NCBI Taxonomy" id="1477021"/>
    <lineage>
        <taxon>Bacteria</taxon>
        <taxon>Bacillati</taxon>
        <taxon>Actinomycetota</taxon>
        <taxon>Actinomycetes</taxon>
        <taxon>Micrococcales</taxon>
        <taxon>Microbacteriaceae</taxon>
        <taxon>Conyzicola</taxon>
    </lineage>
</organism>
<dbReference type="PANTHER" id="PTHR30157">
    <property type="entry name" value="FERRIC REDUCTASE, NADPH-DEPENDENT"/>
    <property type="match status" value="1"/>
</dbReference>
<sequence length="317" mass="34379">MLTSAATETIVPDSRPAYRPFRVRVLRVNVLSEHFTRVTFTGDDLDTFGSLGLDQRINLVFPIDGVGLSDCGWDDEQPMIEGHWYSQWRALPNEVRNPLRVYTVRAIRPRDRELDVDFVVHGDGPAARWLAAAAPDDEIIVIGPDARSENSHAGSDWHPGAARNLLLVGDATAAPAIASILEALPPERAAHAIIEVPDAADAIAIDHSSRVSVTWIERGSAAPGATLLPAVHDWVAARPEIVDSTLADSAQSVEESADPDAILWDVPTAPTGASLYAWVAGEASAITSIRRYLVRDVGIDRGQVAFMGYWRNGRSND</sequence>
<keyword evidence="3" id="KW-1185">Reference proteome</keyword>
<feature type="domain" description="FAD-binding FR-type" evidence="1">
    <location>
        <begin position="18"/>
        <end position="151"/>
    </location>
</feature>
<dbReference type="Proteomes" id="UP001549257">
    <property type="component" value="Unassembled WGS sequence"/>
</dbReference>
<accession>A0ABV2QJ63</accession>
<reference evidence="2 3" key="1">
    <citation type="submission" date="2024-06" db="EMBL/GenBank/DDBJ databases">
        <title>Sorghum-associated microbial communities from plants grown in Nebraska, USA.</title>
        <authorList>
            <person name="Schachtman D."/>
        </authorList>
    </citation>
    <scope>NUCLEOTIDE SEQUENCE [LARGE SCALE GENOMIC DNA]</scope>
    <source>
        <strain evidence="2 3">2857</strain>
    </source>
</reference>
<dbReference type="Gene3D" id="3.40.50.80">
    <property type="entry name" value="Nucleotide-binding domain of ferredoxin-NADP reductase (FNR) module"/>
    <property type="match status" value="1"/>
</dbReference>
<name>A0ABV2QJ63_9MICO</name>
<dbReference type="EMBL" id="JBEPSJ010000001">
    <property type="protein sequence ID" value="MET4581089.1"/>
    <property type="molecule type" value="Genomic_DNA"/>
</dbReference>
<dbReference type="InterPro" id="IPR017938">
    <property type="entry name" value="Riboflavin_synthase-like_b-brl"/>
</dbReference>
<dbReference type="InterPro" id="IPR013113">
    <property type="entry name" value="SIP_FAD-bd"/>
</dbReference>
<dbReference type="RefSeq" id="WP_354023280.1">
    <property type="nucleotide sequence ID" value="NZ_JBEPSJ010000001.1"/>
</dbReference>
<dbReference type="Pfam" id="PF04954">
    <property type="entry name" value="SIP"/>
    <property type="match status" value="1"/>
</dbReference>
<dbReference type="InterPro" id="IPR017927">
    <property type="entry name" value="FAD-bd_FR_type"/>
</dbReference>
<evidence type="ECO:0000259" key="1">
    <source>
        <dbReference type="PROSITE" id="PS51384"/>
    </source>
</evidence>
<dbReference type="InterPro" id="IPR007037">
    <property type="entry name" value="SIP_rossman_dom"/>
</dbReference>
<evidence type="ECO:0000313" key="2">
    <source>
        <dbReference type="EMBL" id="MET4581089.1"/>
    </source>
</evidence>
<dbReference type="InterPro" id="IPR039261">
    <property type="entry name" value="FNR_nucleotide-bd"/>
</dbReference>
<evidence type="ECO:0000313" key="3">
    <source>
        <dbReference type="Proteomes" id="UP001549257"/>
    </source>
</evidence>
<dbReference type="Gene3D" id="2.40.30.10">
    <property type="entry name" value="Translation factors"/>
    <property type="match status" value="1"/>
</dbReference>
<dbReference type="PROSITE" id="PS51384">
    <property type="entry name" value="FAD_FR"/>
    <property type="match status" value="1"/>
</dbReference>
<gene>
    <name evidence="2" type="ORF">ABIE21_000579</name>
</gene>
<protein>
    <submittedName>
        <fullName evidence="2">NADPH-dependent ferric siderophore reductase</fullName>
    </submittedName>
</protein>
<comment type="caution">
    <text evidence="2">The sequence shown here is derived from an EMBL/GenBank/DDBJ whole genome shotgun (WGS) entry which is preliminary data.</text>
</comment>
<proteinExistence type="predicted"/>
<dbReference type="InterPro" id="IPR039374">
    <property type="entry name" value="SIP_fam"/>
</dbReference>